<dbReference type="Pfam" id="PF01590">
    <property type="entry name" value="GAF"/>
    <property type="match status" value="1"/>
</dbReference>
<sequence length="549" mass="62479">MIVFEKPELLNESAQRTELIEQLLDIGAALSSAQDLGDLLNLILSKSREITYSDAGSVYLVDHSDETSKLLFKVAQNASKPELSFREFALPLTDKSLAGYVAITGQGLNLSDAYDLPSGVPYQLDTSFDRDINYRTCSVMVLPMENRQGETIGVLQLINRKTKAETMLTAENAWESTQHYSEWEERIVRSLASQAAISIERNQLQESIEHLFEGFVKASVQVIEARDPCTYGHSERVAALTVRLSEEVNTTSSGWLRPIYFNTRQIQEIRYAALLHDFGKIGVPEAILTKQKKLYPSQLEIIRHRFALAQRTMEMECVQSKYKYLLEHSAYRKHPTQELGCAQCQEIEQLDTKLAETKTRLAEYWEVLLKANEPHILTEEPIAQLRELSRQTYRDLDGATKPLLTQEEILQLMVSRGSLTLEERAVIESHVTQTYEFLKQIPWTKDLKNVPDIAYGHHEKLDGTGYPQGLKQSEIPIQAQMMTIADIYDALTAGDRPYKRALRIDAAIKILRQEAAHNKINSDLLELFEHRQVFGVLGHHLDVHQVELV</sequence>
<dbReference type="EMBL" id="NXIB02000265">
    <property type="protein sequence ID" value="PHX53140.1"/>
    <property type="molecule type" value="Genomic_DNA"/>
</dbReference>
<protein>
    <submittedName>
        <fullName evidence="2">Phosphohydrolase</fullName>
    </submittedName>
</protein>
<dbReference type="Gene3D" id="3.30.450.40">
    <property type="match status" value="1"/>
</dbReference>
<dbReference type="AlphaFoldDB" id="A0A2G4EUN0"/>
<comment type="caution">
    <text evidence="2">The sequence shown here is derived from an EMBL/GenBank/DDBJ whole genome shotgun (WGS) entry which is preliminary data.</text>
</comment>
<dbReference type="SMART" id="SM00065">
    <property type="entry name" value="GAF"/>
    <property type="match status" value="1"/>
</dbReference>
<proteinExistence type="predicted"/>
<dbReference type="RefSeq" id="WP_096832129.1">
    <property type="nucleotide sequence ID" value="NZ_NXIB02000265.1"/>
</dbReference>
<organism evidence="2 3">
    <name type="scientific">Tychonema bourrellyi FEM_GT703</name>
    <dbReference type="NCBI Taxonomy" id="2040638"/>
    <lineage>
        <taxon>Bacteria</taxon>
        <taxon>Bacillati</taxon>
        <taxon>Cyanobacteriota</taxon>
        <taxon>Cyanophyceae</taxon>
        <taxon>Oscillatoriophycideae</taxon>
        <taxon>Oscillatoriales</taxon>
        <taxon>Microcoleaceae</taxon>
        <taxon>Tychonema</taxon>
    </lineage>
</organism>
<dbReference type="CDD" id="cd00077">
    <property type="entry name" value="HDc"/>
    <property type="match status" value="2"/>
</dbReference>
<dbReference type="OrthoDB" id="9759601at2"/>
<evidence type="ECO:0000313" key="2">
    <source>
        <dbReference type="EMBL" id="PHX53140.1"/>
    </source>
</evidence>
<dbReference type="InterPro" id="IPR003607">
    <property type="entry name" value="HD/PDEase_dom"/>
</dbReference>
<dbReference type="InterPro" id="IPR003018">
    <property type="entry name" value="GAF"/>
</dbReference>
<dbReference type="SUPFAM" id="SSF109604">
    <property type="entry name" value="HD-domain/PDEase-like"/>
    <property type="match status" value="2"/>
</dbReference>
<dbReference type="Pfam" id="PF01966">
    <property type="entry name" value="HD"/>
    <property type="match status" value="1"/>
</dbReference>
<dbReference type="PROSITE" id="PS51832">
    <property type="entry name" value="HD_GYP"/>
    <property type="match status" value="2"/>
</dbReference>
<feature type="domain" description="HD-GYP" evidence="1">
    <location>
        <begin position="208"/>
        <end position="334"/>
    </location>
</feature>
<evidence type="ECO:0000313" key="3">
    <source>
        <dbReference type="Proteomes" id="UP000226442"/>
    </source>
</evidence>
<dbReference type="SMART" id="SM00471">
    <property type="entry name" value="HDc"/>
    <property type="match status" value="1"/>
</dbReference>
<dbReference type="PANTHER" id="PTHR43155:SF2">
    <property type="entry name" value="CYCLIC DI-GMP PHOSPHODIESTERASE PA4108"/>
    <property type="match status" value="1"/>
</dbReference>
<accession>A0A2G4EUN0</accession>
<reference evidence="2" key="1">
    <citation type="submission" date="2017-10" db="EMBL/GenBank/DDBJ databases">
        <title>Draft genome sequence of the planktic cyanobacteria Tychonema bourrellyi isolated from alpine lentic freshwater.</title>
        <authorList>
            <person name="Tett A."/>
            <person name="Armanini F."/>
            <person name="Asnicar F."/>
            <person name="Boscaini A."/>
            <person name="Pasolli E."/>
            <person name="Zolfo M."/>
            <person name="Donati C."/>
            <person name="Salmaso N."/>
            <person name="Segata N."/>
        </authorList>
    </citation>
    <scope>NUCLEOTIDE SEQUENCE</scope>
    <source>
        <strain evidence="2">FEM_GT703</strain>
    </source>
</reference>
<keyword evidence="3" id="KW-1185">Reference proteome</keyword>
<dbReference type="Proteomes" id="UP000226442">
    <property type="component" value="Unassembled WGS sequence"/>
</dbReference>
<name>A0A2G4EUN0_9CYAN</name>
<dbReference type="GO" id="GO:0016787">
    <property type="term" value="F:hydrolase activity"/>
    <property type="evidence" value="ECO:0007669"/>
    <property type="project" value="UniProtKB-KW"/>
</dbReference>
<dbReference type="SUPFAM" id="SSF55781">
    <property type="entry name" value="GAF domain-like"/>
    <property type="match status" value="1"/>
</dbReference>
<dbReference type="InterPro" id="IPR029016">
    <property type="entry name" value="GAF-like_dom_sf"/>
</dbReference>
<evidence type="ECO:0000259" key="1">
    <source>
        <dbReference type="PROSITE" id="PS51832"/>
    </source>
</evidence>
<dbReference type="Gene3D" id="1.10.3210.10">
    <property type="entry name" value="Hypothetical protein af1432"/>
    <property type="match status" value="2"/>
</dbReference>
<dbReference type="InterPro" id="IPR006674">
    <property type="entry name" value="HD_domain"/>
</dbReference>
<feature type="domain" description="HD-GYP" evidence="1">
    <location>
        <begin position="332"/>
        <end position="543"/>
    </location>
</feature>
<gene>
    <name evidence="2" type="ORF">CP500_023100</name>
</gene>
<dbReference type="InterPro" id="IPR037522">
    <property type="entry name" value="HD_GYP_dom"/>
</dbReference>
<dbReference type="PANTHER" id="PTHR43155">
    <property type="entry name" value="CYCLIC DI-GMP PHOSPHODIESTERASE PA4108-RELATED"/>
    <property type="match status" value="1"/>
</dbReference>
<dbReference type="Pfam" id="PF13487">
    <property type="entry name" value="HD_5"/>
    <property type="match status" value="1"/>
</dbReference>